<dbReference type="PANTHER" id="PTHR34817">
    <property type="entry name" value="NUCLEOTIDYLTRANSFERASE"/>
    <property type="match status" value="1"/>
</dbReference>
<evidence type="ECO:0000313" key="1">
    <source>
        <dbReference type="EMBL" id="AGK86850.1"/>
    </source>
</evidence>
<dbReference type="EMBL" id="KC699836">
    <property type="protein sequence ID" value="AGK86850.1"/>
    <property type="molecule type" value="Genomic_DNA"/>
</dbReference>
<evidence type="ECO:0008006" key="3">
    <source>
        <dbReference type="Google" id="ProtNLM"/>
    </source>
</evidence>
<keyword evidence="2" id="KW-1185">Reference proteome</keyword>
<dbReference type="PANTHER" id="PTHR34817:SF1">
    <property type="entry name" value="NUCLEOTIDYLTRANSFERASE"/>
    <property type="match status" value="1"/>
</dbReference>
<dbReference type="Pfam" id="PF10127">
    <property type="entry name" value="RlaP"/>
    <property type="match status" value="1"/>
</dbReference>
<gene>
    <name evidence="1" type="ORF">SIOphi_00210</name>
</gene>
<evidence type="ECO:0000313" key="2">
    <source>
        <dbReference type="Proteomes" id="UP000258501"/>
    </source>
</evidence>
<proteinExistence type="predicted"/>
<organism evidence="1 2">
    <name type="scientific">Bacillus phage SIOphi</name>
    <dbReference type="NCBI Taxonomy" id="1285382"/>
    <lineage>
        <taxon>Viruses</taxon>
        <taxon>Duplodnaviria</taxon>
        <taxon>Heunggongvirae</taxon>
        <taxon>Uroviricota</taxon>
        <taxon>Caudoviricetes</taxon>
        <taxon>Herelleviridae</taxon>
        <taxon>Bastillevirinae</taxon>
        <taxon>Siophivirus</taxon>
        <taxon>Siophivirus SIOphi</taxon>
    </lineage>
</organism>
<accession>R4JML3</accession>
<reference evidence="1 2" key="1">
    <citation type="submission" date="2013-02" db="EMBL/GenBank/DDBJ databases">
        <authorList>
            <person name="Lukaszewicz M."/>
            <person name="Biegalska A."/>
            <person name="Krasowska A."/>
        </authorList>
    </citation>
    <scope>NUCLEOTIDE SEQUENCE [LARGE SCALE GENOMIC DNA]</scope>
</reference>
<dbReference type="Proteomes" id="UP000258501">
    <property type="component" value="Segment"/>
</dbReference>
<protein>
    <recommendedName>
        <fullName evidence="3">Nucleotidyltransferase</fullName>
    </recommendedName>
</protein>
<dbReference type="InterPro" id="IPR018775">
    <property type="entry name" value="RlaP"/>
</dbReference>
<dbReference type="OrthoDB" id="22886at10239"/>
<name>R4JML3_9CAUD</name>
<sequence>MEHKASFTSVVGSHNYNLVTDKSDLDKLMFVYPNFEDMYKGTFVKDVTISKGVDISVHDVRKLPEYFLKSSPNFLEILFSVRTVVEDELFNELRKERDNIVKMNLPSFYEACRGMFTQQLKKAQKVHSERYKYANEDNVDVVVGKSIASALRIYNLLTTFHSQGFSNYQDSLWYEVGTVDHGIIASLKTGELKSRYEEFLEVLEVNADIITTLKKDYRDNVIDYEIKEYVDEVVQKYVKNKLKAELRWVTL</sequence>